<dbReference type="eggNOG" id="KOG0003">
    <property type="taxonomic scope" value="Eukaryota"/>
</dbReference>
<accession>W1NI89</accession>
<dbReference type="InterPro" id="IPR019956">
    <property type="entry name" value="Ubiquitin_dom"/>
</dbReference>
<dbReference type="InterPro" id="IPR050158">
    <property type="entry name" value="Ubiquitin_ubiquitin-like"/>
</dbReference>
<organism evidence="4 5">
    <name type="scientific">Amborella trichopoda</name>
    <dbReference type="NCBI Taxonomy" id="13333"/>
    <lineage>
        <taxon>Eukaryota</taxon>
        <taxon>Viridiplantae</taxon>
        <taxon>Streptophyta</taxon>
        <taxon>Embryophyta</taxon>
        <taxon>Tracheophyta</taxon>
        <taxon>Spermatophyta</taxon>
        <taxon>Magnoliopsida</taxon>
        <taxon>Amborellales</taxon>
        <taxon>Amborellaceae</taxon>
        <taxon>Amborella</taxon>
    </lineage>
</organism>
<name>W1NI89_AMBTC</name>
<dbReference type="Gene3D" id="3.10.20.90">
    <property type="entry name" value="Phosphatidylinositol 3-kinase Catalytic Subunit, Chain A, domain 1"/>
    <property type="match status" value="1"/>
</dbReference>
<feature type="compositionally biased region" description="Polar residues" evidence="2">
    <location>
        <begin position="1"/>
        <end position="10"/>
    </location>
</feature>
<dbReference type="Gramene" id="ERM94900">
    <property type="protein sequence ID" value="ERM94900"/>
    <property type="gene ID" value="AMTR_s00009p00161810"/>
</dbReference>
<dbReference type="GO" id="GO:0019941">
    <property type="term" value="P:modification-dependent protein catabolic process"/>
    <property type="evidence" value="ECO:0000318"/>
    <property type="project" value="GO_Central"/>
</dbReference>
<dbReference type="CDD" id="cd17039">
    <property type="entry name" value="Ubl_ubiquitin_like"/>
    <property type="match status" value="1"/>
</dbReference>
<keyword evidence="1" id="KW-1017">Isopeptide bond</keyword>
<dbReference type="GO" id="GO:0031625">
    <property type="term" value="F:ubiquitin protein ligase binding"/>
    <property type="evidence" value="ECO:0000318"/>
    <property type="project" value="GO_Central"/>
</dbReference>
<protein>
    <recommendedName>
        <fullName evidence="3">Ubiquitin-like domain-containing protein</fullName>
    </recommendedName>
</protein>
<dbReference type="Pfam" id="PF00240">
    <property type="entry name" value="ubiquitin"/>
    <property type="match status" value="1"/>
</dbReference>
<evidence type="ECO:0000313" key="4">
    <source>
        <dbReference type="EMBL" id="ERM94900.1"/>
    </source>
</evidence>
<dbReference type="GO" id="GO:0016567">
    <property type="term" value="P:protein ubiquitination"/>
    <property type="evidence" value="ECO:0000318"/>
    <property type="project" value="GO_Central"/>
</dbReference>
<evidence type="ECO:0000256" key="2">
    <source>
        <dbReference type="SAM" id="MobiDB-lite"/>
    </source>
</evidence>
<dbReference type="InterPro" id="IPR029071">
    <property type="entry name" value="Ubiquitin-like_domsf"/>
</dbReference>
<gene>
    <name evidence="4" type="ORF">AMTR_s00009p00161810</name>
</gene>
<dbReference type="PANTHER" id="PTHR10666">
    <property type="entry name" value="UBIQUITIN"/>
    <property type="match status" value="1"/>
</dbReference>
<evidence type="ECO:0000256" key="1">
    <source>
        <dbReference type="ARBA" id="ARBA00022499"/>
    </source>
</evidence>
<dbReference type="SUPFAM" id="SSF54236">
    <property type="entry name" value="Ubiquitin-like"/>
    <property type="match status" value="1"/>
</dbReference>
<dbReference type="AlphaFoldDB" id="W1NI89"/>
<dbReference type="EMBL" id="KI397501">
    <property type="protein sequence ID" value="ERM94900.1"/>
    <property type="molecule type" value="Genomic_DNA"/>
</dbReference>
<dbReference type="PRINTS" id="PR00348">
    <property type="entry name" value="UBIQUITIN"/>
</dbReference>
<keyword evidence="5" id="KW-1185">Reference proteome</keyword>
<reference evidence="5" key="1">
    <citation type="journal article" date="2013" name="Science">
        <title>The Amborella genome and the evolution of flowering plants.</title>
        <authorList>
            <consortium name="Amborella Genome Project"/>
        </authorList>
    </citation>
    <scope>NUCLEOTIDE SEQUENCE [LARGE SCALE GENOMIC DNA]</scope>
</reference>
<dbReference type="GO" id="GO:0005634">
    <property type="term" value="C:nucleus"/>
    <property type="evidence" value="ECO:0000318"/>
    <property type="project" value="GO_Central"/>
</dbReference>
<dbReference type="PROSITE" id="PS50053">
    <property type="entry name" value="UBIQUITIN_2"/>
    <property type="match status" value="1"/>
</dbReference>
<feature type="region of interest" description="Disordered" evidence="2">
    <location>
        <begin position="1"/>
        <end position="25"/>
    </location>
</feature>
<dbReference type="GO" id="GO:0031386">
    <property type="term" value="F:protein tag activity"/>
    <property type="evidence" value="ECO:0000318"/>
    <property type="project" value="GO_Central"/>
</dbReference>
<evidence type="ECO:0000259" key="3">
    <source>
        <dbReference type="PROSITE" id="PS50053"/>
    </source>
</evidence>
<dbReference type="STRING" id="13333.W1NI89"/>
<evidence type="ECO:0000313" key="5">
    <source>
        <dbReference type="Proteomes" id="UP000017836"/>
    </source>
</evidence>
<proteinExistence type="predicted"/>
<dbReference type="GO" id="GO:0003729">
    <property type="term" value="F:mRNA binding"/>
    <property type="evidence" value="ECO:0007669"/>
    <property type="project" value="UniProtKB-ARBA"/>
</dbReference>
<feature type="domain" description="Ubiquitin-like" evidence="3">
    <location>
        <begin position="26"/>
        <end position="95"/>
    </location>
</feature>
<dbReference type="GO" id="GO:0005737">
    <property type="term" value="C:cytoplasm"/>
    <property type="evidence" value="ECO:0000318"/>
    <property type="project" value="GO_Central"/>
</dbReference>
<dbReference type="SMART" id="SM00213">
    <property type="entry name" value="UBQ"/>
    <property type="match status" value="1"/>
</dbReference>
<dbReference type="HOGENOM" id="CLU_2295442_0_0_1"/>
<sequence>MRGDQSSGVNRASEMDRHRRHSQRNMQIFVETATNPRRISVNANYSDTVRSLKAKLWDMEGLAPDRHFLVFAGELMDDDRTLRSHGVRDGHTLYIFQGTVE</sequence>
<dbReference type="Proteomes" id="UP000017836">
    <property type="component" value="Unassembled WGS sequence"/>
</dbReference>
<dbReference type="InterPro" id="IPR000626">
    <property type="entry name" value="Ubiquitin-like_dom"/>
</dbReference>